<evidence type="ECO:0000313" key="1">
    <source>
        <dbReference type="EMBL" id="RAL21186.1"/>
    </source>
</evidence>
<sequence length="182" mass="19896">MLVGCAHKSVERTVSADAVGQPGQTRQVNYLDSPMGAGPHSETTPSGVLRSAVVDEAELSSLTESEVCVRYVARSSINLDEPLSFYEVKLNGNPVTFDDEEVSVVDHFYSGRESVFAIEGVVADTFNALNVTRPTEQSYRVIERRAEVCGPRSTTGRELLELQIPAGPMDATWGQKFAWTVR</sequence>
<dbReference type="EMBL" id="QHKO01000006">
    <property type="protein sequence ID" value="RAL21186.1"/>
    <property type="molecule type" value="Genomic_DNA"/>
</dbReference>
<accession>A0A328C5B8</accession>
<organism evidence="1 2">
    <name type="scientific">Lujinxingia litoralis</name>
    <dbReference type="NCBI Taxonomy" id="2211119"/>
    <lineage>
        <taxon>Bacteria</taxon>
        <taxon>Deltaproteobacteria</taxon>
        <taxon>Bradymonadales</taxon>
        <taxon>Lujinxingiaceae</taxon>
        <taxon>Lujinxingia</taxon>
    </lineage>
</organism>
<comment type="caution">
    <text evidence="1">The sequence shown here is derived from an EMBL/GenBank/DDBJ whole genome shotgun (WGS) entry which is preliminary data.</text>
</comment>
<reference evidence="1 2" key="1">
    <citation type="submission" date="2018-05" db="EMBL/GenBank/DDBJ databases">
        <title>Lujinxingia marina gen. nov. sp. nov., a new facultative anaerobic member of the class Deltaproteobacteria, and proposal of Lujinxingaceae fam. nov.</title>
        <authorList>
            <person name="Li C.-M."/>
        </authorList>
    </citation>
    <scope>NUCLEOTIDE SEQUENCE [LARGE SCALE GENOMIC DNA]</scope>
    <source>
        <strain evidence="1 2">B210</strain>
    </source>
</reference>
<name>A0A328C5B8_9DELT</name>
<proteinExistence type="predicted"/>
<dbReference type="Proteomes" id="UP000249169">
    <property type="component" value="Unassembled WGS sequence"/>
</dbReference>
<keyword evidence="2" id="KW-1185">Reference proteome</keyword>
<dbReference type="AlphaFoldDB" id="A0A328C5B8"/>
<gene>
    <name evidence="1" type="ORF">DL240_13720</name>
</gene>
<evidence type="ECO:0000313" key="2">
    <source>
        <dbReference type="Proteomes" id="UP000249169"/>
    </source>
</evidence>
<protein>
    <submittedName>
        <fullName evidence="1">Uncharacterized protein</fullName>
    </submittedName>
</protein>